<comment type="subcellular location">
    <subcellularLocation>
        <location evidence="2">Chromosome</location>
    </subcellularLocation>
    <subcellularLocation>
        <location evidence="1">Nucleus</location>
    </subcellularLocation>
</comment>
<evidence type="ECO:0000256" key="12">
    <source>
        <dbReference type="ARBA" id="ARBA00023015"/>
    </source>
</evidence>
<dbReference type="GO" id="GO:0008270">
    <property type="term" value="F:zinc ion binding"/>
    <property type="evidence" value="ECO:0007669"/>
    <property type="project" value="UniProtKB-KW"/>
</dbReference>
<evidence type="ECO:0000259" key="19">
    <source>
        <dbReference type="PROSITE" id="PS50157"/>
    </source>
</evidence>
<feature type="domain" description="C2H2-type" evidence="19">
    <location>
        <begin position="472"/>
        <end position="501"/>
    </location>
</feature>
<evidence type="ECO:0000256" key="10">
    <source>
        <dbReference type="ARBA" id="ARBA00022833"/>
    </source>
</evidence>
<keyword evidence="14" id="KW-0804">Transcription</keyword>
<keyword evidence="15" id="KW-0539">Nucleus</keyword>
<evidence type="ECO:0000256" key="3">
    <source>
        <dbReference type="ARBA" id="ARBA00022454"/>
    </source>
</evidence>
<feature type="compositionally biased region" description="Basic and acidic residues" evidence="17">
    <location>
        <begin position="1091"/>
        <end position="1100"/>
    </location>
</feature>
<dbReference type="InterPro" id="IPR013087">
    <property type="entry name" value="Znf_C2H2_type"/>
</dbReference>
<accession>A0A9Q1EG68</accession>
<proteinExistence type="predicted"/>
<evidence type="ECO:0000256" key="6">
    <source>
        <dbReference type="ARBA" id="ARBA00022553"/>
    </source>
</evidence>
<feature type="region of interest" description="Disordered" evidence="17">
    <location>
        <begin position="259"/>
        <end position="281"/>
    </location>
</feature>
<feature type="domain" description="C2H2-type" evidence="19">
    <location>
        <begin position="1275"/>
        <end position="1302"/>
    </location>
</feature>
<feature type="domain" description="C2H2-type" evidence="19">
    <location>
        <begin position="573"/>
        <end position="600"/>
    </location>
</feature>
<feature type="compositionally biased region" description="Polar residues" evidence="17">
    <location>
        <begin position="1128"/>
        <end position="1138"/>
    </location>
</feature>
<dbReference type="Pfam" id="PF00651">
    <property type="entry name" value="BTB"/>
    <property type="match status" value="1"/>
</dbReference>
<feature type="compositionally biased region" description="Basic residues" evidence="17">
    <location>
        <begin position="993"/>
        <end position="1005"/>
    </location>
</feature>
<feature type="compositionally biased region" description="Acidic residues" evidence="17">
    <location>
        <begin position="1101"/>
        <end position="1111"/>
    </location>
</feature>
<dbReference type="GO" id="GO:0003677">
    <property type="term" value="F:DNA binding"/>
    <property type="evidence" value="ECO:0007669"/>
    <property type="project" value="UniProtKB-KW"/>
</dbReference>
<dbReference type="Pfam" id="PF00096">
    <property type="entry name" value="zf-C2H2"/>
    <property type="match status" value="3"/>
</dbReference>
<feature type="domain" description="C2H2-type" evidence="19">
    <location>
        <begin position="601"/>
        <end position="628"/>
    </location>
</feature>
<protein>
    <recommendedName>
        <fullName evidence="22">Zinc finger and BTB domain containing 4</fullName>
    </recommendedName>
</protein>
<dbReference type="GO" id="GO:0005694">
    <property type="term" value="C:chromosome"/>
    <property type="evidence" value="ECO:0007669"/>
    <property type="project" value="UniProtKB-SubCell"/>
</dbReference>
<dbReference type="SUPFAM" id="SSF57667">
    <property type="entry name" value="beta-beta-alpha zinc fingers"/>
    <property type="match status" value="3"/>
</dbReference>
<evidence type="ECO:0000313" key="21">
    <source>
        <dbReference type="Proteomes" id="UP001152622"/>
    </source>
</evidence>
<feature type="region of interest" description="Disordered" evidence="17">
    <location>
        <begin position="1671"/>
        <end position="1690"/>
    </location>
</feature>
<evidence type="ECO:0000256" key="13">
    <source>
        <dbReference type="ARBA" id="ARBA00023125"/>
    </source>
</evidence>
<dbReference type="InterPro" id="IPR036236">
    <property type="entry name" value="Znf_C2H2_sf"/>
</dbReference>
<evidence type="ECO:0000256" key="16">
    <source>
        <dbReference type="PROSITE-ProRule" id="PRU00042"/>
    </source>
</evidence>
<evidence type="ECO:0000256" key="8">
    <source>
        <dbReference type="ARBA" id="ARBA00022737"/>
    </source>
</evidence>
<dbReference type="PROSITE" id="PS00028">
    <property type="entry name" value="ZINC_FINGER_C2H2_1"/>
    <property type="match status" value="7"/>
</dbReference>
<feature type="region of interest" description="Disordered" evidence="17">
    <location>
        <begin position="301"/>
        <end position="333"/>
    </location>
</feature>
<feature type="domain" description="C2H2-type" evidence="19">
    <location>
        <begin position="444"/>
        <end position="471"/>
    </location>
</feature>
<evidence type="ECO:0008006" key="22">
    <source>
        <dbReference type="Google" id="ProtNLM"/>
    </source>
</evidence>
<dbReference type="PANTHER" id="PTHR24394">
    <property type="entry name" value="ZINC FINGER PROTEIN"/>
    <property type="match status" value="1"/>
</dbReference>
<feature type="region of interest" description="Disordered" evidence="17">
    <location>
        <begin position="1486"/>
        <end position="1517"/>
    </location>
</feature>
<dbReference type="EMBL" id="JAINUF010000018">
    <property type="protein sequence ID" value="KAJ8338210.1"/>
    <property type="molecule type" value="Genomic_DNA"/>
</dbReference>
<feature type="region of interest" description="Disordered" evidence="17">
    <location>
        <begin position="967"/>
        <end position="1024"/>
    </location>
</feature>
<keyword evidence="6" id="KW-0597">Phosphoprotein</keyword>
<keyword evidence="10" id="KW-0862">Zinc</keyword>
<keyword evidence="21" id="KW-1185">Reference proteome</keyword>
<dbReference type="PROSITE" id="PS50157">
    <property type="entry name" value="ZINC_FINGER_C2H2_2"/>
    <property type="match status" value="7"/>
</dbReference>
<keyword evidence="12" id="KW-0805">Transcription regulation</keyword>
<feature type="domain" description="BTB" evidence="18">
    <location>
        <begin position="112"/>
        <end position="191"/>
    </location>
</feature>
<evidence type="ECO:0000256" key="7">
    <source>
        <dbReference type="ARBA" id="ARBA00022723"/>
    </source>
</evidence>
<sequence length="1830" mass="200599">MHSTGEREGTPFWQGDSGSLLKYPPSLQQKGCVLDAVNEARSDICMGQLSHLSLSKTIQLLAVRAPSVQPGGFPRFWGAVMVSQAEVWDPFHAGTLLSQLNEQRLAGPAPFCDVTLIASDDAKFRAHQSVLAACSPYFRELLSSPPPASSPSPSKSALPRKDRVLELPHLQSRVLSDLLDYIYTSRVSQRGSRGTQQLSEAGRSLGLPFLAGLVGKDSSRIKSKIRQDKTDRMEGTEKVGIAKSSKTYFSVPLSVPFPDLPAQNHSPPTRSPSSSSACITDPEETSWKLVTKVDKKMQHMPGHLLTSSSSPIDLTAPTKKDPPSTSPTSVTGTVPQFMSLPLLSASRTGLVFPAGGKGDSFPAGMDSECSTTETAQILFNLSAMAFQGQGPLEPDRNECGSGVKKGRTESPSTGLSLPQPNPLPPPLSPPPPNDSSSVSSEPELLCGVCHRLFSSASSLTVHMRLHRGGRALSCRHCGKAFIHNKRLQSHEAVCRHASPALRAPTKQEPPEEVEESEQGGGEGGQPEQGRMGPGRPLKKGRPFLGRHHRTFSRADLLAEEDHFVKVVDGHIIYFCTVCERSYMTLSSLKRHSNVHSWRRKYPCHFCDKVFALAEYRTKHEVWHTGERRYQCIFCWEAFATYYNLKTHQKAFHGISPGLISSEKTANGGYKQKVNALKLYRLLPMRSQKRPYKTYSQSLTDSLLLAPEPAKPLSLPLDCSLPTSLGPSELHSLISDSHPPDLLADPNKFTFGVNSDSIGMGETSKLTDAKSEVQLRMSKEEATDGERAGSSRGSIVPGSSNIRLPGDYCGSKPPVSSVITYGHPKPSVIKHGTAVSSSVIVHSNQISSGADRNILNSSSTPDNSQLPSKAVHRPMKKQVLKNYVQSQKEGEGVSTTEKVGDKQVVAAEEKVKPQKGRRAHNKGVTYTAKPACVAGVAEIRGSAPLCQITVRIGEEAIVKRSISETDLMRDKNLSPSKAKKTDTSSQDPTEPKTHSHHHRHRHRLHHSPSEQEEGETWRKSPKAPKMAKVREYYFRQEVREEESDQDAEDNLWRPYYTYKPKRKSLHVQKVKKSTWQRQLRYKRSLRLIKRTERQTDHSIKEGEEDEEEEGEVEGGLVKKERTDGHEKSANTSSVFSTGKQDIAEENETQCRIHPNKSLMEASSNCTSRQEPHQTMKRASECGTCGRWFSTVRKRDRHELTHLLEFVCLKCRESFPSQDQLDEHQRTQHVQVDHIPSLSQNQPVDTHVDMVLETEVQKAVPGKGSPGRVGRRPSVRHICPHCGKVCKTAAALGRHTKRHEVDSPTVDGEDECVAIASVTEALSTASAELSSSTELNAKNDNAQAIPVINYPKVAPQSVHDIESQGHDYSREGKAELQTVGPFDDSEHKDKGPTAASDPSPQYSQLPQTSPSSRLDRLEASSTSLHSVLVLSRKDTLDPNCSYKISRERSAEGQICCKSSPVQIEEVNDSSVRGTMRLHGKANVEIAGPLTAVPSGGEGSQCRVTADPKTDGTPSQVPKRLPADVEEPQVAQNLRLPAMSRSSSTVHAQDLTVASIIRERELSHSATGKVKVQKEQHRDREVTLLVPKQEVETPAPSPEYSIIQTPVSTVSHRHSKSPHRSPNASDMLARAHLEAPSSMHSSRGSERQGLQLPSCSSGVNVHASANVLLHSRLPQSHADPDEDPSSATTGHCGEAKYPVQEFPLPLIMPGGCRSSKKHEDNILVSYPANPLPFGPLGKMGGNGDLAKLPFYPDPYHLLYSPQLLAYPYNLAALPMALNMMAPEEKVEPLPFLPALFNYAAGPYAGMVPHPLVANPSHYSNSSGNNKKRDSTNP</sequence>
<keyword evidence="4" id="KW-0678">Repressor</keyword>
<dbReference type="PROSITE" id="PS50097">
    <property type="entry name" value="BTB"/>
    <property type="match status" value="1"/>
</dbReference>
<evidence type="ECO:0000256" key="5">
    <source>
        <dbReference type="ARBA" id="ARBA00022499"/>
    </source>
</evidence>
<keyword evidence="3" id="KW-0158">Chromosome</keyword>
<dbReference type="SMART" id="SM00225">
    <property type="entry name" value="BTB"/>
    <property type="match status" value="1"/>
</dbReference>
<dbReference type="Gene3D" id="3.30.160.60">
    <property type="entry name" value="Classic Zinc Finger"/>
    <property type="match status" value="5"/>
</dbReference>
<dbReference type="PANTHER" id="PTHR24394:SF58">
    <property type="entry name" value="ZINC FINGER AND BTB DOMAIN CONTAINING 33"/>
    <property type="match status" value="1"/>
</dbReference>
<evidence type="ECO:0000256" key="14">
    <source>
        <dbReference type="ARBA" id="ARBA00023163"/>
    </source>
</evidence>
<dbReference type="GO" id="GO:0005634">
    <property type="term" value="C:nucleus"/>
    <property type="evidence" value="ECO:0007669"/>
    <property type="project" value="UniProtKB-SubCell"/>
</dbReference>
<keyword evidence="7" id="KW-0479">Metal-binding</keyword>
<feature type="region of interest" description="Disordered" evidence="17">
    <location>
        <begin position="778"/>
        <end position="798"/>
    </location>
</feature>
<feature type="compositionally biased region" description="Basic and acidic residues" evidence="17">
    <location>
        <begin position="1115"/>
        <end position="1127"/>
    </location>
</feature>
<feature type="compositionally biased region" description="Basic and acidic residues" evidence="17">
    <location>
        <begin position="778"/>
        <end position="788"/>
    </location>
</feature>
<keyword evidence="8" id="KW-0677">Repeat</keyword>
<evidence type="ECO:0000256" key="9">
    <source>
        <dbReference type="ARBA" id="ARBA00022771"/>
    </source>
</evidence>
<feature type="region of interest" description="Disordered" evidence="17">
    <location>
        <begin position="1091"/>
        <end position="1154"/>
    </location>
</feature>
<dbReference type="SUPFAM" id="SSF54695">
    <property type="entry name" value="POZ domain"/>
    <property type="match status" value="1"/>
</dbReference>
<keyword evidence="9 16" id="KW-0863">Zinc-finger</keyword>
<feature type="compositionally biased region" description="Polar residues" evidence="17">
    <location>
        <begin position="1394"/>
        <end position="1410"/>
    </location>
</feature>
<dbReference type="InterPro" id="IPR000210">
    <property type="entry name" value="BTB/POZ_dom"/>
</dbReference>
<evidence type="ECO:0000256" key="15">
    <source>
        <dbReference type="ARBA" id="ARBA00023242"/>
    </source>
</evidence>
<dbReference type="FunFam" id="3.30.160.60:FF:000437">
    <property type="entry name" value="zinc finger and BTB domain-containing protein 38"/>
    <property type="match status" value="1"/>
</dbReference>
<reference evidence="20" key="1">
    <citation type="journal article" date="2023" name="Science">
        <title>Genome structures resolve the early diversification of teleost fishes.</title>
        <authorList>
            <person name="Parey E."/>
            <person name="Louis A."/>
            <person name="Montfort J."/>
            <person name="Bouchez O."/>
            <person name="Roques C."/>
            <person name="Iampietro C."/>
            <person name="Lluch J."/>
            <person name="Castinel A."/>
            <person name="Donnadieu C."/>
            <person name="Desvignes T."/>
            <person name="Floi Bucao C."/>
            <person name="Jouanno E."/>
            <person name="Wen M."/>
            <person name="Mejri S."/>
            <person name="Dirks R."/>
            <person name="Jansen H."/>
            <person name="Henkel C."/>
            <person name="Chen W.J."/>
            <person name="Zahm M."/>
            <person name="Cabau C."/>
            <person name="Klopp C."/>
            <person name="Thompson A.W."/>
            <person name="Robinson-Rechavi M."/>
            <person name="Braasch I."/>
            <person name="Lecointre G."/>
            <person name="Bobe J."/>
            <person name="Postlethwait J.H."/>
            <person name="Berthelot C."/>
            <person name="Roest Crollius H."/>
            <person name="Guiguen Y."/>
        </authorList>
    </citation>
    <scope>NUCLEOTIDE SEQUENCE</scope>
    <source>
        <strain evidence="20">WJC10195</strain>
    </source>
</reference>
<feature type="compositionally biased region" description="Pro residues" evidence="17">
    <location>
        <begin position="419"/>
        <end position="433"/>
    </location>
</feature>
<organism evidence="20 21">
    <name type="scientific">Synaphobranchus kaupii</name>
    <name type="common">Kaup's arrowtooth eel</name>
    <dbReference type="NCBI Taxonomy" id="118154"/>
    <lineage>
        <taxon>Eukaryota</taxon>
        <taxon>Metazoa</taxon>
        <taxon>Chordata</taxon>
        <taxon>Craniata</taxon>
        <taxon>Vertebrata</taxon>
        <taxon>Euteleostomi</taxon>
        <taxon>Actinopterygii</taxon>
        <taxon>Neopterygii</taxon>
        <taxon>Teleostei</taxon>
        <taxon>Anguilliformes</taxon>
        <taxon>Synaphobranchidae</taxon>
        <taxon>Synaphobranchus</taxon>
    </lineage>
</organism>
<feature type="region of interest" description="Disordered" evidence="17">
    <location>
        <begin position="1583"/>
        <end position="1653"/>
    </location>
</feature>
<dbReference type="FunFam" id="3.30.160.60:FF:000235">
    <property type="entry name" value="Zinc finger and BTB domain containing 38"/>
    <property type="match status" value="1"/>
</dbReference>
<feature type="domain" description="C2H2-type" evidence="19">
    <location>
        <begin position="629"/>
        <end position="652"/>
    </location>
</feature>
<gene>
    <name evidence="20" type="ORF">SKAU_G00371760</name>
</gene>
<feature type="region of interest" description="Disordered" evidence="17">
    <location>
        <begin position="849"/>
        <end position="868"/>
    </location>
</feature>
<evidence type="ECO:0000259" key="18">
    <source>
        <dbReference type="PROSITE" id="PS50097"/>
    </source>
</evidence>
<evidence type="ECO:0000313" key="20">
    <source>
        <dbReference type="EMBL" id="KAJ8338210.1"/>
    </source>
</evidence>
<dbReference type="OrthoDB" id="8922241at2759"/>
<evidence type="ECO:0000256" key="11">
    <source>
        <dbReference type="ARBA" id="ARBA00022843"/>
    </source>
</evidence>
<keyword evidence="11" id="KW-0832">Ubl conjugation</keyword>
<dbReference type="SMART" id="SM00355">
    <property type="entry name" value="ZnF_C2H2"/>
    <property type="match status" value="8"/>
</dbReference>
<feature type="region of interest" description="Disordered" evidence="17">
    <location>
        <begin position="499"/>
        <end position="542"/>
    </location>
</feature>
<dbReference type="Proteomes" id="UP001152622">
    <property type="component" value="Chromosome 18"/>
</dbReference>
<name>A0A9Q1EG68_SYNKA</name>
<evidence type="ECO:0000256" key="4">
    <source>
        <dbReference type="ARBA" id="ARBA00022491"/>
    </source>
</evidence>
<keyword evidence="13" id="KW-0238">DNA-binding</keyword>
<evidence type="ECO:0000256" key="1">
    <source>
        <dbReference type="ARBA" id="ARBA00004123"/>
    </source>
</evidence>
<feature type="compositionally biased region" description="Polar residues" evidence="17">
    <location>
        <begin position="849"/>
        <end position="866"/>
    </location>
</feature>
<feature type="compositionally biased region" description="Low complexity" evidence="17">
    <location>
        <begin position="266"/>
        <end position="276"/>
    </location>
</feature>
<dbReference type="Gene3D" id="3.30.710.10">
    <property type="entry name" value="Potassium Channel Kv1.1, Chain A"/>
    <property type="match status" value="1"/>
</dbReference>
<feature type="domain" description="C2H2-type" evidence="19">
    <location>
        <begin position="1204"/>
        <end position="1227"/>
    </location>
</feature>
<evidence type="ECO:0000256" key="17">
    <source>
        <dbReference type="SAM" id="MobiDB-lite"/>
    </source>
</evidence>
<evidence type="ECO:0000256" key="2">
    <source>
        <dbReference type="ARBA" id="ARBA00004286"/>
    </source>
</evidence>
<dbReference type="InterPro" id="IPR011333">
    <property type="entry name" value="SKP1/BTB/POZ_sf"/>
</dbReference>
<dbReference type="GO" id="GO:0000981">
    <property type="term" value="F:DNA-binding transcription factor activity, RNA polymerase II-specific"/>
    <property type="evidence" value="ECO:0007669"/>
    <property type="project" value="TreeGrafter"/>
</dbReference>
<keyword evidence="5" id="KW-1017">Isopeptide bond</keyword>
<feature type="region of interest" description="Disordered" evidence="17">
    <location>
        <begin position="1378"/>
        <end position="1417"/>
    </location>
</feature>
<comment type="caution">
    <text evidence="20">The sequence shown here is derived from an EMBL/GenBank/DDBJ whole genome shotgun (WGS) entry which is preliminary data.</text>
</comment>
<feature type="region of interest" description="Disordered" evidence="17">
    <location>
        <begin position="389"/>
        <end position="441"/>
    </location>
</feature>